<dbReference type="InterPro" id="IPR019786">
    <property type="entry name" value="Zinc_finger_PHD-type_CS"/>
</dbReference>
<dbReference type="GeneID" id="13444234"/>
<evidence type="ECO:0000313" key="8">
    <source>
        <dbReference type="EMBL" id="CBZ52311.1"/>
    </source>
</evidence>
<dbReference type="OMA" id="DICAICT"/>
<keyword evidence="2 4" id="KW-0863">Zinc-finger</keyword>
<dbReference type="PROSITE" id="PS50089">
    <property type="entry name" value="ZF_RING_2"/>
    <property type="match status" value="1"/>
</dbReference>
<keyword evidence="3" id="KW-0862">Zinc</keyword>
<dbReference type="PANTHER" id="PTHR12618">
    <property type="entry name" value="PHD AND RING FINGER DOMAIN-CONTAINING PROTEIN 1"/>
    <property type="match status" value="1"/>
</dbReference>
<feature type="compositionally biased region" description="Polar residues" evidence="5">
    <location>
        <begin position="1647"/>
        <end position="1658"/>
    </location>
</feature>
<feature type="domain" description="RING-type" evidence="7">
    <location>
        <begin position="1356"/>
        <end position="1398"/>
    </location>
</feature>
<dbReference type="Pfam" id="PF00628">
    <property type="entry name" value="PHD"/>
    <property type="match status" value="1"/>
</dbReference>
<feature type="compositionally biased region" description="Basic and acidic residues" evidence="5">
    <location>
        <begin position="1204"/>
        <end position="1228"/>
    </location>
</feature>
<protein>
    <submittedName>
        <fullName evidence="9">PHD-finger domain-containing protein</fullName>
    </submittedName>
</protein>
<evidence type="ECO:0000256" key="4">
    <source>
        <dbReference type="PROSITE-ProRule" id="PRU00175"/>
    </source>
</evidence>
<feature type="region of interest" description="Disordered" evidence="5">
    <location>
        <begin position="551"/>
        <end position="590"/>
    </location>
</feature>
<feature type="region of interest" description="Disordered" evidence="5">
    <location>
        <begin position="177"/>
        <end position="327"/>
    </location>
</feature>
<name>F0VF17_NEOCL</name>
<dbReference type="OrthoDB" id="365591at2759"/>
<evidence type="ECO:0000313" key="9">
    <source>
        <dbReference type="EMBL" id="CEL66280.1"/>
    </source>
</evidence>
<feature type="region of interest" description="Disordered" evidence="5">
    <location>
        <begin position="132"/>
        <end position="157"/>
    </location>
</feature>
<reference evidence="8" key="2">
    <citation type="submission" date="2011-03" db="EMBL/GenBank/DDBJ databases">
        <title>Comparative genomics and transcriptomics of Neospora caninum and Toxoplasma gondii.</title>
        <authorList>
            <person name="Reid A.J."/>
            <person name="Sohal A."/>
            <person name="Harris D."/>
            <person name="Quail M."/>
            <person name="Sanders M."/>
            <person name="Berriman M."/>
            <person name="Wastling J.M."/>
            <person name="Pain A."/>
        </authorList>
    </citation>
    <scope>NUCLEOTIDE SEQUENCE</scope>
    <source>
        <strain evidence="8">Liverpool</strain>
    </source>
</reference>
<dbReference type="InterPro" id="IPR013083">
    <property type="entry name" value="Znf_RING/FYVE/PHD"/>
</dbReference>
<organism evidence="8 10">
    <name type="scientific">Neospora caninum (strain Liverpool)</name>
    <dbReference type="NCBI Taxonomy" id="572307"/>
    <lineage>
        <taxon>Eukaryota</taxon>
        <taxon>Sar</taxon>
        <taxon>Alveolata</taxon>
        <taxon>Apicomplexa</taxon>
        <taxon>Conoidasida</taxon>
        <taxon>Coccidia</taxon>
        <taxon>Eucoccidiorida</taxon>
        <taxon>Eimeriorina</taxon>
        <taxon>Sarcocystidae</taxon>
        <taxon>Neospora</taxon>
    </lineage>
</organism>
<dbReference type="CDD" id="cd23130">
    <property type="entry name" value="RING-HC_EHV1-like"/>
    <property type="match status" value="1"/>
</dbReference>
<dbReference type="SUPFAM" id="SSF57850">
    <property type="entry name" value="RING/U-box"/>
    <property type="match status" value="1"/>
</dbReference>
<feature type="compositionally biased region" description="Acidic residues" evidence="5">
    <location>
        <begin position="1239"/>
        <end position="1258"/>
    </location>
</feature>
<feature type="compositionally biased region" description="Basic and acidic residues" evidence="5">
    <location>
        <begin position="985"/>
        <end position="996"/>
    </location>
</feature>
<dbReference type="InterPro" id="IPR001841">
    <property type="entry name" value="Znf_RING"/>
</dbReference>
<dbReference type="InterPro" id="IPR017907">
    <property type="entry name" value="Znf_RING_CS"/>
</dbReference>
<feature type="region of interest" description="Disordered" evidence="5">
    <location>
        <begin position="985"/>
        <end position="1018"/>
    </location>
</feature>
<dbReference type="GO" id="GO:0008270">
    <property type="term" value="F:zinc ion binding"/>
    <property type="evidence" value="ECO:0007669"/>
    <property type="project" value="UniProtKB-KW"/>
</dbReference>
<feature type="compositionally biased region" description="Low complexity" evidence="5">
    <location>
        <begin position="1778"/>
        <end position="1790"/>
    </location>
</feature>
<evidence type="ECO:0000313" key="10">
    <source>
        <dbReference type="Proteomes" id="UP000007494"/>
    </source>
</evidence>
<keyword evidence="1" id="KW-0479">Metal-binding</keyword>
<evidence type="ECO:0000259" key="6">
    <source>
        <dbReference type="PROSITE" id="PS50016"/>
    </source>
</evidence>
<feature type="region of interest" description="Disordered" evidence="5">
    <location>
        <begin position="465"/>
        <end position="507"/>
    </location>
</feature>
<feature type="compositionally biased region" description="Basic and acidic residues" evidence="5">
    <location>
        <begin position="1854"/>
        <end position="1866"/>
    </location>
</feature>
<feature type="region of interest" description="Disordered" evidence="5">
    <location>
        <begin position="927"/>
        <end position="966"/>
    </location>
</feature>
<dbReference type="CDD" id="cd15545">
    <property type="entry name" value="PHD_BAZ2A_like"/>
    <property type="match status" value="1"/>
</dbReference>
<reference evidence="10" key="3">
    <citation type="journal article" date="2012" name="PLoS Pathog.">
        <title>Comparative genomics of the apicomplexan parasites Toxoplasma gondii and Neospora caninum: Coccidia differing in host range and transmission strategy.</title>
        <authorList>
            <person name="Reid A.J."/>
            <person name="Vermont S.J."/>
            <person name="Cotton J.A."/>
            <person name="Harris D."/>
            <person name="Hill-Cawthorne G.A."/>
            <person name="Konen-Waisman S."/>
            <person name="Latham S.M."/>
            <person name="Mourier T."/>
            <person name="Norton R."/>
            <person name="Quail M.A."/>
            <person name="Sanders M."/>
            <person name="Shanmugam D."/>
            <person name="Sohal A."/>
            <person name="Wasmuth J.D."/>
            <person name="Brunk B."/>
            <person name="Grigg M.E."/>
            <person name="Howard J.C."/>
            <person name="Parkinson J."/>
            <person name="Roos D.S."/>
            <person name="Trees A.J."/>
            <person name="Berriman M."/>
            <person name="Pain A."/>
            <person name="Wastling J.M."/>
        </authorList>
    </citation>
    <scope>NUCLEOTIDE SEQUENCE [LARGE SCALE GENOMIC DNA]</scope>
    <source>
        <strain evidence="10">Liverpool</strain>
    </source>
</reference>
<feature type="compositionally biased region" description="Basic and acidic residues" evidence="5">
    <location>
        <begin position="1896"/>
        <end position="1917"/>
    </location>
</feature>
<feature type="compositionally biased region" description="Basic residues" evidence="5">
    <location>
        <begin position="1977"/>
        <end position="1988"/>
    </location>
</feature>
<feature type="compositionally biased region" description="Basic and acidic residues" evidence="5">
    <location>
        <begin position="741"/>
        <end position="774"/>
    </location>
</feature>
<dbReference type="Gene3D" id="3.30.40.10">
    <property type="entry name" value="Zinc/RING finger domain, C3HC4 (zinc finger)"/>
    <property type="match status" value="2"/>
</dbReference>
<feature type="domain" description="PHD-type" evidence="6">
    <location>
        <begin position="1478"/>
        <end position="1528"/>
    </location>
</feature>
<feature type="compositionally biased region" description="Low complexity" evidence="5">
    <location>
        <begin position="1835"/>
        <end position="1853"/>
    </location>
</feature>
<accession>F0VF17</accession>
<feature type="region of interest" description="Disordered" evidence="5">
    <location>
        <begin position="1708"/>
        <end position="1790"/>
    </location>
</feature>
<evidence type="ECO:0000256" key="2">
    <source>
        <dbReference type="ARBA" id="ARBA00022771"/>
    </source>
</evidence>
<feature type="compositionally biased region" description="Low complexity" evidence="5">
    <location>
        <begin position="1571"/>
        <end position="1583"/>
    </location>
</feature>
<dbReference type="VEuPathDB" id="ToxoDB:NCLIV_020980"/>
<feature type="compositionally biased region" description="Basic residues" evidence="5">
    <location>
        <begin position="1744"/>
        <end position="1753"/>
    </location>
</feature>
<feature type="region of interest" description="Disordered" evidence="5">
    <location>
        <begin position="1057"/>
        <end position="1305"/>
    </location>
</feature>
<feature type="compositionally biased region" description="Basic and acidic residues" evidence="5">
    <location>
        <begin position="310"/>
        <end position="327"/>
    </location>
</feature>
<dbReference type="EMBL" id="FR823388">
    <property type="protein sequence ID" value="CBZ52311.1"/>
    <property type="molecule type" value="Genomic_DNA"/>
</dbReference>
<dbReference type="PROSITE" id="PS01359">
    <property type="entry name" value="ZF_PHD_1"/>
    <property type="match status" value="1"/>
</dbReference>
<feature type="compositionally biased region" description="Polar residues" evidence="5">
    <location>
        <begin position="1587"/>
        <end position="1596"/>
    </location>
</feature>
<feature type="region of interest" description="Disordered" evidence="5">
    <location>
        <begin position="1561"/>
        <end position="1666"/>
    </location>
</feature>
<evidence type="ECO:0000256" key="1">
    <source>
        <dbReference type="ARBA" id="ARBA00022723"/>
    </source>
</evidence>
<dbReference type="SMART" id="SM00249">
    <property type="entry name" value="PHD"/>
    <property type="match status" value="1"/>
</dbReference>
<feature type="compositionally biased region" description="Low complexity" evidence="5">
    <location>
        <begin position="676"/>
        <end position="694"/>
    </location>
</feature>
<evidence type="ECO:0000256" key="5">
    <source>
        <dbReference type="SAM" id="MobiDB-lite"/>
    </source>
</evidence>
<feature type="compositionally biased region" description="Basic and acidic residues" evidence="5">
    <location>
        <begin position="885"/>
        <end position="897"/>
    </location>
</feature>
<feature type="compositionally biased region" description="Basic and acidic residues" evidence="5">
    <location>
        <begin position="1163"/>
        <end position="1195"/>
    </location>
</feature>
<dbReference type="PANTHER" id="PTHR12618:SF20">
    <property type="entry name" value="PHD AND RING FINGER DOMAIN-CONTAINING PROTEIN 1"/>
    <property type="match status" value="1"/>
</dbReference>
<evidence type="ECO:0000259" key="7">
    <source>
        <dbReference type="PROSITE" id="PS50089"/>
    </source>
</evidence>
<reference evidence="8" key="1">
    <citation type="submission" date="2011-02" db="EMBL/GenBank/DDBJ databases">
        <authorList>
            <person name="Aslett M."/>
        </authorList>
    </citation>
    <scope>NUCLEOTIDE SEQUENCE</scope>
    <source>
        <strain evidence="8">Liverpool</strain>
    </source>
</reference>
<evidence type="ECO:0000256" key="3">
    <source>
        <dbReference type="ARBA" id="ARBA00022833"/>
    </source>
</evidence>
<feature type="compositionally biased region" description="Basic and acidic residues" evidence="5">
    <location>
        <begin position="865"/>
        <end position="875"/>
    </location>
</feature>
<dbReference type="eggNOG" id="KOG0825">
    <property type="taxonomic scope" value="Eukaryota"/>
</dbReference>
<feature type="compositionally biased region" description="Low complexity" evidence="5">
    <location>
        <begin position="1287"/>
        <end position="1305"/>
    </location>
</feature>
<dbReference type="InterPro" id="IPR019787">
    <property type="entry name" value="Znf_PHD-finger"/>
</dbReference>
<dbReference type="InterPro" id="IPR001965">
    <property type="entry name" value="Znf_PHD"/>
</dbReference>
<dbReference type="PROSITE" id="PS50016">
    <property type="entry name" value="ZF_PHD_2"/>
    <property type="match status" value="1"/>
</dbReference>
<feature type="compositionally biased region" description="Low complexity" evidence="5">
    <location>
        <begin position="139"/>
        <end position="157"/>
    </location>
</feature>
<dbReference type="PROSITE" id="PS00518">
    <property type="entry name" value="ZF_RING_1"/>
    <property type="match status" value="1"/>
</dbReference>
<reference evidence="9" key="4">
    <citation type="journal article" date="2015" name="PLoS ONE">
        <title>Comprehensive Evaluation of Toxoplasma gondii VEG and Neospora caninum LIV Genomes with Tachyzoite Stage Transcriptome and Proteome Defines Novel Transcript Features.</title>
        <authorList>
            <person name="Ramaprasad A."/>
            <person name="Mourier T."/>
            <person name="Naeem R."/>
            <person name="Malas T.B."/>
            <person name="Moussa E."/>
            <person name="Panigrahi A."/>
            <person name="Vermont S.J."/>
            <person name="Otto T.D."/>
            <person name="Wastling J."/>
            <person name="Pain A."/>
        </authorList>
    </citation>
    <scope>NUCLEOTIDE SEQUENCE</scope>
    <source>
        <strain evidence="9">Liverpool</strain>
    </source>
</reference>
<feature type="compositionally biased region" description="Basic and acidic residues" evidence="5">
    <location>
        <begin position="267"/>
        <end position="277"/>
    </location>
</feature>
<dbReference type="InterPro" id="IPR011011">
    <property type="entry name" value="Znf_FYVE_PHD"/>
</dbReference>
<feature type="region of interest" description="Disordered" evidence="5">
    <location>
        <begin position="676"/>
        <end position="915"/>
    </location>
</feature>
<feature type="compositionally biased region" description="Low complexity" evidence="5">
    <location>
        <begin position="295"/>
        <end position="309"/>
    </location>
</feature>
<feature type="region of interest" description="Disordered" evidence="5">
    <location>
        <begin position="1803"/>
        <end position="1988"/>
    </location>
</feature>
<gene>
    <name evidence="9" type="ORF">BN1204_020980</name>
    <name evidence="8" type="ORF">NCLIV_020980</name>
</gene>
<dbReference type="SMART" id="SM00184">
    <property type="entry name" value="RING"/>
    <property type="match status" value="1"/>
</dbReference>
<feature type="compositionally biased region" description="Polar residues" evidence="5">
    <location>
        <begin position="581"/>
        <end position="590"/>
    </location>
</feature>
<feature type="compositionally biased region" description="Low complexity" evidence="5">
    <location>
        <begin position="702"/>
        <end position="720"/>
    </location>
</feature>
<proteinExistence type="predicted"/>
<feature type="compositionally biased region" description="Basic and acidic residues" evidence="5">
    <location>
        <begin position="810"/>
        <end position="826"/>
    </location>
</feature>
<feature type="compositionally biased region" description="Basic residues" evidence="5">
    <location>
        <begin position="1623"/>
        <end position="1636"/>
    </location>
</feature>
<dbReference type="EMBL" id="LN714481">
    <property type="protein sequence ID" value="CEL66280.1"/>
    <property type="molecule type" value="Genomic_DNA"/>
</dbReference>
<dbReference type="Pfam" id="PF13639">
    <property type="entry name" value="zf-RING_2"/>
    <property type="match status" value="1"/>
</dbReference>
<dbReference type="RefSeq" id="XP_003882343.1">
    <property type="nucleotide sequence ID" value="XM_003882294.1"/>
</dbReference>
<dbReference type="SUPFAM" id="SSF57903">
    <property type="entry name" value="FYVE/PHD zinc finger"/>
    <property type="match status" value="1"/>
</dbReference>
<dbReference type="InParanoid" id="F0VF17"/>
<dbReference type="Proteomes" id="UP000007494">
    <property type="component" value="Chromosome VIIa"/>
</dbReference>
<feature type="compositionally biased region" description="Basic and acidic residues" evidence="5">
    <location>
        <begin position="1727"/>
        <end position="1743"/>
    </location>
</feature>
<sequence>MSLELQFKHPSLPYWLPVNHPLLPSCLHVSQPVPSSSALDGKCRGALLESFRFSGTATQADAGEQGLHTRLSDPGQAQKEGGFVGEQESKARLKWASARSRCACSLVPPQETLQSPDIDLLRLGPSQQIVFGRKPGLDSSPVSSLSSTSIPSLSSSPDLSSFAAFRFAADPLYRTGNLLAKPGDVSRPRAKLRRSAASQGSPVSFSEAENFFGSQPSDRAESSLPPLSSGRRSEWPNPCSRPSTQPSDCERSPLPCEPCPAKGRKVPIHDDPTDEGKALLSGRSRPPRHSEDVLSCWRRSSGSSASPYSEARERVSPALRKDGTRERPASLCPVQTVYLPSLDPLLSRQHFCVTRIASGASEGNPKLCEAGESSETQFPRFVLTSKAAAREATCREGKREDLDPRAAAINKTFEQGLQGLVLVNSSSALSAPLDLRSRLGLLAPTVRAAVEAAIDASEASEQHAESRFFSPCGRGLPPGGTAHARSLDGRDRSATAPGSNNDPSRAPRCTYTHFVYQPHFLQDGDQIYIPVDDAFLKKPCKADTLGSAKKENCQRLSNASTGTEHDPDRPHGLSRHAASGPRSSTLEMPSTSVCRSCGEATPLFCFRYVFHAAAHPSADSSRPMLSEASSLSSAASSLVASSPPSGPASTASPSASLPVSVESSFFSFFESHASSSPLSSSAAAPTRSSASLPSTVSAVETHPLPGSSSPPCGASSLSSPSPHPARFGSSIAGKLGWSSADSHDRSAPRWRHKEHECACDRTVSRETLGTRHAADGPSFSESRPLPEAPLAGAKAASAVGDSFRAGLTDRTAEGDGRKSDGDDQEIKSGSACARARSWRETIGVGGETESSDGSQETVEQDSREDEANSEERAAAREGFQGEAEITGRRASVDRNEAELAPPQLQRTRGRGDSDDVRFRLWWRSEKLERPSRGDGSEEIAQALPDSPGAASGSYGQDQLAGGRRGGAHLWREDVGFHGKRERFLETAKRSGEREVDCFSPEVPPRASGVHRVESQTNDADLEELKALSFELGDEGQAVGEATGEASGAEEPRCHALHGSATRRDGEAKGRLGLPSRAREAGTKPNVEAAFLSPRCGLGRSPRSVSQDERASALFQSCREEEAVSGPPAVPRPPERASPSRVCSSPAGFSPRITRAAAAGGAARRPEGRRSGRAEGDPADGEGRRVDSRHGDDRSGGWRVPSAGERSDRGATGSEGDRKEEQRGRDWERRRGRTLPIEQTTDEIDDILNTDFNNPEEAEEQRTSPPGPSSRVRTRASAWRRSPVSPQAEVLESSSSSGPSVGPLSASPGTAVDFSPCLSARPSVVASAAALFSSPSVSSAATDPNGAGLFCSAGDICAICTEELFQKDEIGTLAACAHQFCFTCISRWGGIRNYCPLCKQEFREILRHHFAVCPRWGSSPRGSEIPASASPRRIQLILDETVAVSRRVAGRPLGDDSEAAVADLLAEDQASRGASLPAPGGCQVCGRDTDWEQLLLCDGCEDGYHLYCLTPRFYAVPEGPWYCRQCCAVSTTAETSTLQTIARERTRLLSSASLSYFLNDDEGDARSRRRSQPGSRSSVSPSVPALFSSPNAVSSGPRQPLCAGDVPAGGDELGVSEGGEARVARGHPMFRGRRRGRGLTGRVRAVSRSPTGLSRSPSPAGSERTPAVSARLLHGGAPPFERFRTPTETLASYERRRGAQMAFRDQVIRLPPVTESASHVPPAGSGRGESDETGRSGDEHESSAFRRRPGRRRYLISVSSSDDESGGWRRCPPPLAQPASAGAVSAPTAVGGAVSAAAARQWLEGRARSRGARRPTRSDSEESDLEGFVVKDDEVVYSSGESVSEAETSCSDRSSLSDREEREESPRPRGQCLRHAKREQGSSRVRAAGQNSRRASGRPEEARRKRPEKWTSGEERMHGIRGQQLGDPSSVAGERSGGSRSAEPEEPRASQYFVATSRRRVRCEATDGEDGSVESRWYTKRRRPDRRRE</sequence>
<keyword evidence="10" id="KW-1185">Reference proteome</keyword>
<dbReference type="InterPro" id="IPR047157">
    <property type="entry name" value="PHRF1/Atg35"/>
</dbReference>